<keyword evidence="2" id="KW-0547">Nucleotide-binding</keyword>
<accession>A0A0H5R6L8</accession>
<dbReference type="PROSITE" id="PS00108">
    <property type="entry name" value="PROTEIN_KINASE_ST"/>
    <property type="match status" value="1"/>
</dbReference>
<dbReference type="GO" id="GO:0004672">
    <property type="term" value="F:protein kinase activity"/>
    <property type="evidence" value="ECO:0007669"/>
    <property type="project" value="InterPro"/>
</dbReference>
<evidence type="ECO:0000256" key="4">
    <source>
        <dbReference type="ARBA" id="ARBA00022840"/>
    </source>
</evidence>
<dbReference type="GO" id="GO:0005524">
    <property type="term" value="F:ATP binding"/>
    <property type="evidence" value="ECO:0007669"/>
    <property type="project" value="UniProtKB-KW"/>
</dbReference>
<dbReference type="Gene3D" id="3.30.200.20">
    <property type="entry name" value="Phosphorylase Kinase, domain 1"/>
    <property type="match status" value="1"/>
</dbReference>
<dbReference type="GO" id="GO:0005634">
    <property type="term" value="C:nucleus"/>
    <property type="evidence" value="ECO:0007669"/>
    <property type="project" value="TreeGrafter"/>
</dbReference>
<feature type="compositionally biased region" description="Polar residues" evidence="7">
    <location>
        <begin position="230"/>
        <end position="240"/>
    </location>
</feature>
<evidence type="ECO:0000313" key="9">
    <source>
        <dbReference type="EMBL" id="CRZ09763.1"/>
    </source>
</evidence>
<feature type="region of interest" description="Disordered" evidence="7">
    <location>
        <begin position="202"/>
        <end position="240"/>
    </location>
</feature>
<dbReference type="InterPro" id="IPR050339">
    <property type="entry name" value="CC_SR_Kinase"/>
</dbReference>
<dbReference type="GO" id="GO:0017148">
    <property type="term" value="P:negative regulation of translation"/>
    <property type="evidence" value="ECO:0007669"/>
    <property type="project" value="UniProtKB-KW"/>
</dbReference>
<dbReference type="SUPFAM" id="SSF56112">
    <property type="entry name" value="Protein kinase-like (PK-like)"/>
    <property type="match status" value="1"/>
</dbReference>
<dbReference type="InterPro" id="IPR008271">
    <property type="entry name" value="Ser/Thr_kinase_AS"/>
</dbReference>
<dbReference type="Gene3D" id="1.10.510.10">
    <property type="entry name" value="Transferase(Phosphotransferase) domain 1"/>
    <property type="match status" value="1"/>
</dbReference>
<evidence type="ECO:0000256" key="5">
    <source>
        <dbReference type="ARBA" id="ARBA00023193"/>
    </source>
</evidence>
<evidence type="ECO:0000256" key="7">
    <source>
        <dbReference type="SAM" id="MobiDB-lite"/>
    </source>
</evidence>
<name>A0A0H5R6L8_9EUKA</name>
<evidence type="ECO:0000256" key="1">
    <source>
        <dbReference type="ARBA" id="ARBA00022679"/>
    </source>
</evidence>
<keyword evidence="3" id="KW-0418">Kinase</keyword>
<dbReference type="AlphaFoldDB" id="A0A0H5R6L8"/>
<keyword evidence="4" id="KW-0067">ATP-binding</keyword>
<dbReference type="EMBL" id="HACM01009321">
    <property type="protein sequence ID" value="CRZ09763.1"/>
    <property type="molecule type" value="Transcribed_RNA"/>
</dbReference>
<dbReference type="Pfam" id="PF00069">
    <property type="entry name" value="Pkinase"/>
    <property type="match status" value="1"/>
</dbReference>
<dbReference type="PROSITE" id="PS50011">
    <property type="entry name" value="PROTEIN_KINASE_DOM"/>
    <property type="match status" value="1"/>
</dbReference>
<sequence>MRVTVINARTMFENARIKCTIVHLVEEARPPPPSHLDTIISHSSAGACPACAPPSTRCPPNSIRPRPTFPRPYPVTDASRPSWPVPSRAHLWQWAQVPVHIPCRSAIGNCPPPLMVMDKAANLSAMRFHPWAESPPPVLSLMGSGSKRVALSSPIIVPTSLAHANRCAQRLNFQDDDQQPSWSRPNSIPLPHLDDIEFITPVDQNTPKESDDHIRARPRLSLEHQRIRRSSNLLSPETPCSQTKIIAKSMTPDLTMFDEDKVQKKTPRLARQRSVHTVTPVPRHRAALWSSTALNSLYEEMQLDATSNYGHDLHKHLFMKDFYDLRIVGDGHFYQVCRAISRVDHRPYALKRSKKPFRGLKDRESYLREVHALRRIPLNEHVIEYHRAWQEQGHLFIQMELCKSSLSDFLFDMSDDGSSVLNTGFIINCMWQIAQGLSHIHSHGVVHLDIKPDNILIASYGLLKIADFGQCIRFPLEKDSDLDVHEGDSRYVAPELFRGGYSLREETMAAAADLFSLGILALELHAQLELPSTGPAWHSLRDGTSASRYLEFCDPALSSLIMSMLSPDPALRPKADQVVAATSSMARSWPCPDLAHLIDQYQPEPVMGA</sequence>
<dbReference type="GO" id="GO:0005737">
    <property type="term" value="C:cytoplasm"/>
    <property type="evidence" value="ECO:0007669"/>
    <property type="project" value="TreeGrafter"/>
</dbReference>
<dbReference type="InterPro" id="IPR000719">
    <property type="entry name" value="Prot_kinase_dom"/>
</dbReference>
<evidence type="ECO:0000259" key="8">
    <source>
        <dbReference type="PROSITE" id="PS50011"/>
    </source>
</evidence>
<protein>
    <recommendedName>
        <fullName evidence="8">Protein kinase domain-containing protein</fullName>
    </recommendedName>
</protein>
<proteinExistence type="inferred from homology"/>
<dbReference type="PANTHER" id="PTHR11042">
    <property type="entry name" value="EUKARYOTIC TRANSLATION INITIATION FACTOR 2-ALPHA KINASE EIF2-ALPHA KINASE -RELATED"/>
    <property type="match status" value="1"/>
</dbReference>
<keyword evidence="1" id="KW-0808">Transferase</keyword>
<organism evidence="9">
    <name type="scientific">Spongospora subterranea</name>
    <dbReference type="NCBI Taxonomy" id="70186"/>
    <lineage>
        <taxon>Eukaryota</taxon>
        <taxon>Sar</taxon>
        <taxon>Rhizaria</taxon>
        <taxon>Endomyxa</taxon>
        <taxon>Phytomyxea</taxon>
        <taxon>Plasmodiophorida</taxon>
        <taxon>Plasmodiophoridae</taxon>
        <taxon>Spongospora</taxon>
    </lineage>
</organism>
<dbReference type="PANTHER" id="PTHR11042:SF189">
    <property type="entry name" value="PROTEIN KINASE DOMAIN-CONTAINING PROTEIN"/>
    <property type="match status" value="1"/>
</dbReference>
<reference evidence="9" key="1">
    <citation type="submission" date="2015-04" db="EMBL/GenBank/DDBJ databases">
        <title>The genome sequence of the plant pathogenic Rhizarian Plasmodiophora brassicae reveals insights in its biotrophic life cycle and the origin of chitin synthesis.</title>
        <authorList>
            <person name="Schwelm A."/>
            <person name="Fogelqvist J."/>
            <person name="Knaust A."/>
            <person name="Julke S."/>
            <person name="Lilja T."/>
            <person name="Dhandapani V."/>
            <person name="Bonilla-Rosso G."/>
            <person name="Karlsson M."/>
            <person name="Shevchenko A."/>
            <person name="Choi S.R."/>
            <person name="Kim H.G."/>
            <person name="Park J.Y."/>
            <person name="Lim Y.P."/>
            <person name="Ludwig-Muller J."/>
            <person name="Dixelius C."/>
        </authorList>
    </citation>
    <scope>NUCLEOTIDE SEQUENCE</scope>
    <source>
        <tissue evidence="9">Potato root galls</tissue>
    </source>
</reference>
<keyword evidence="5" id="KW-0652">Protein synthesis inhibitor</keyword>
<evidence type="ECO:0000256" key="3">
    <source>
        <dbReference type="ARBA" id="ARBA00022777"/>
    </source>
</evidence>
<evidence type="ECO:0000256" key="6">
    <source>
        <dbReference type="ARBA" id="ARBA00037982"/>
    </source>
</evidence>
<dbReference type="InterPro" id="IPR011009">
    <property type="entry name" value="Kinase-like_dom_sf"/>
</dbReference>
<evidence type="ECO:0000256" key="2">
    <source>
        <dbReference type="ARBA" id="ARBA00022741"/>
    </source>
</evidence>
<dbReference type="SMART" id="SM00220">
    <property type="entry name" value="S_TKc"/>
    <property type="match status" value="1"/>
</dbReference>
<feature type="compositionally biased region" description="Basic and acidic residues" evidence="7">
    <location>
        <begin position="206"/>
        <end position="225"/>
    </location>
</feature>
<comment type="similarity">
    <text evidence="6">Belongs to the protein kinase superfamily. Ser/Thr protein kinase family. GCN2 subfamily.</text>
</comment>
<feature type="domain" description="Protein kinase" evidence="8">
    <location>
        <begin position="322"/>
        <end position="585"/>
    </location>
</feature>